<sequence length="113" mass="12947">MAFTGKYILESQENYEAFLEAIGLLSAKTDHKVVTEVSIPNWTWSNEFTVGKECELQTMKGSNFKANVTMDGGKITIRFPEYIFTAEMVEDKLVMVRICIILIFLRCPFIPRV</sequence>
<keyword evidence="3" id="KW-1185">Reference proteome</keyword>
<protein>
    <submittedName>
        <fullName evidence="2">Gastrotropin</fullName>
    </submittedName>
</protein>
<evidence type="ECO:0000313" key="2">
    <source>
        <dbReference type="EMBL" id="KAK0156041.1"/>
    </source>
</evidence>
<comment type="caution">
    <text evidence="2">The sequence shown here is derived from an EMBL/GenBank/DDBJ whole genome shotgun (WGS) entry which is preliminary data.</text>
</comment>
<organism evidence="2 3">
    <name type="scientific">Merluccius polli</name>
    <name type="common">Benguela hake</name>
    <name type="synonym">Merluccius cadenati</name>
    <dbReference type="NCBI Taxonomy" id="89951"/>
    <lineage>
        <taxon>Eukaryota</taxon>
        <taxon>Metazoa</taxon>
        <taxon>Chordata</taxon>
        <taxon>Craniata</taxon>
        <taxon>Vertebrata</taxon>
        <taxon>Euteleostomi</taxon>
        <taxon>Actinopterygii</taxon>
        <taxon>Neopterygii</taxon>
        <taxon>Teleostei</taxon>
        <taxon>Neoteleostei</taxon>
        <taxon>Acanthomorphata</taxon>
        <taxon>Zeiogadaria</taxon>
        <taxon>Gadariae</taxon>
        <taxon>Gadiformes</taxon>
        <taxon>Gadoidei</taxon>
        <taxon>Merlucciidae</taxon>
        <taxon>Merluccius</taxon>
    </lineage>
</organism>
<dbReference type="Proteomes" id="UP001174136">
    <property type="component" value="Unassembled WGS sequence"/>
</dbReference>
<dbReference type="Gene3D" id="2.40.128.20">
    <property type="match status" value="1"/>
</dbReference>
<gene>
    <name evidence="2" type="primary">Fabp6_0</name>
    <name evidence="2" type="ORF">N1851_001411</name>
</gene>
<name>A0AA47ND78_MERPO</name>
<reference evidence="2" key="1">
    <citation type="journal article" date="2023" name="Front. Mar. Sci.">
        <title>A new Merluccius polli reference genome to investigate the effects of global change in West African waters.</title>
        <authorList>
            <person name="Mateo J.L."/>
            <person name="Blanco-Fernandez C."/>
            <person name="Garcia-Vazquez E."/>
            <person name="Machado-Schiaffino G."/>
        </authorList>
    </citation>
    <scope>NUCLEOTIDE SEQUENCE</scope>
    <source>
        <strain evidence="2">C29</strain>
        <tissue evidence="2">Fin</tissue>
    </source>
</reference>
<dbReference type="GO" id="GO:0008289">
    <property type="term" value="F:lipid binding"/>
    <property type="evidence" value="ECO:0007669"/>
    <property type="project" value="InterPro"/>
</dbReference>
<feature type="domain" description="Cytosolic fatty-acid binding proteins" evidence="1">
    <location>
        <begin position="5"/>
        <end position="22"/>
    </location>
</feature>
<dbReference type="PRINTS" id="PR00178">
    <property type="entry name" value="FATTYACIDBP"/>
</dbReference>
<dbReference type="SUPFAM" id="SSF50814">
    <property type="entry name" value="Lipocalins"/>
    <property type="match status" value="1"/>
</dbReference>
<dbReference type="Pfam" id="PF14651">
    <property type="entry name" value="Lipocalin_7"/>
    <property type="match status" value="1"/>
</dbReference>
<proteinExistence type="predicted"/>
<evidence type="ECO:0000313" key="3">
    <source>
        <dbReference type="Proteomes" id="UP001174136"/>
    </source>
</evidence>
<dbReference type="InterPro" id="IPR012674">
    <property type="entry name" value="Calycin"/>
</dbReference>
<evidence type="ECO:0000259" key="1">
    <source>
        <dbReference type="PROSITE" id="PS00214"/>
    </source>
</evidence>
<dbReference type="InterPro" id="IPR000463">
    <property type="entry name" value="Fatty_acid-bd"/>
</dbReference>
<dbReference type="EMBL" id="JAOPHQ010000040">
    <property type="protein sequence ID" value="KAK0156041.1"/>
    <property type="molecule type" value="Genomic_DNA"/>
</dbReference>
<accession>A0AA47ND78</accession>
<dbReference type="PROSITE" id="PS00214">
    <property type="entry name" value="FABP"/>
    <property type="match status" value="1"/>
</dbReference>
<dbReference type="AlphaFoldDB" id="A0AA47ND78"/>